<name>A0A936YZP5_9BURK</name>
<evidence type="ECO:0000313" key="2">
    <source>
        <dbReference type="EMBL" id="MBL0392214.1"/>
    </source>
</evidence>
<feature type="coiled-coil region" evidence="1">
    <location>
        <begin position="83"/>
        <end position="110"/>
    </location>
</feature>
<comment type="caution">
    <text evidence="2">The sequence shown here is derived from an EMBL/GenBank/DDBJ whole genome shotgun (WGS) entry which is preliminary data.</text>
</comment>
<dbReference type="RefSeq" id="WP_201674854.1">
    <property type="nucleotide sequence ID" value="NZ_JAEQNE010000003.1"/>
</dbReference>
<evidence type="ECO:0000256" key="1">
    <source>
        <dbReference type="SAM" id="Coils"/>
    </source>
</evidence>
<evidence type="ECO:0000313" key="3">
    <source>
        <dbReference type="Proteomes" id="UP000599109"/>
    </source>
</evidence>
<gene>
    <name evidence="2" type="ORF">JJ685_13835</name>
</gene>
<dbReference type="Proteomes" id="UP000599109">
    <property type="component" value="Unassembled WGS sequence"/>
</dbReference>
<dbReference type="AlphaFoldDB" id="A0A936YZP5"/>
<sequence length="114" mass="12963">MFRVTSWSWWPELRDDRELVRLDVVGLAAEVATVTRHIEEALPPSGNYRAADQIRAKCHSYLHMAQLVLSGDTSFDKVGGADLLEALDVFRDLQRKVVRLREEAERLGDSLMPV</sequence>
<reference evidence="2 3" key="1">
    <citation type="journal article" date="2017" name="Int. J. Syst. Evol. Microbiol.">
        <title>Ramlibacter monticola sp. nov., isolated from forest soil.</title>
        <authorList>
            <person name="Chaudhary D.K."/>
            <person name="Kim J."/>
        </authorList>
    </citation>
    <scope>NUCLEOTIDE SEQUENCE [LARGE SCALE GENOMIC DNA]</scope>
    <source>
        <strain evidence="2 3">KACC 19175</strain>
    </source>
</reference>
<dbReference type="EMBL" id="JAEQNE010000003">
    <property type="protein sequence ID" value="MBL0392214.1"/>
    <property type="molecule type" value="Genomic_DNA"/>
</dbReference>
<keyword evidence="1" id="KW-0175">Coiled coil</keyword>
<protein>
    <submittedName>
        <fullName evidence="2">Uncharacterized protein</fullName>
    </submittedName>
</protein>
<proteinExistence type="predicted"/>
<keyword evidence="3" id="KW-1185">Reference proteome</keyword>
<accession>A0A936YZP5</accession>
<organism evidence="2 3">
    <name type="scientific">Ramlibacter monticola</name>
    <dbReference type="NCBI Taxonomy" id="1926872"/>
    <lineage>
        <taxon>Bacteria</taxon>
        <taxon>Pseudomonadati</taxon>
        <taxon>Pseudomonadota</taxon>
        <taxon>Betaproteobacteria</taxon>
        <taxon>Burkholderiales</taxon>
        <taxon>Comamonadaceae</taxon>
        <taxon>Ramlibacter</taxon>
    </lineage>
</organism>